<keyword evidence="7 8" id="KW-0472">Membrane</keyword>
<protein>
    <recommendedName>
        <fullName evidence="8">L-lactate permease</fullName>
    </recommendedName>
</protein>
<feature type="transmembrane region" description="Helical" evidence="8">
    <location>
        <begin position="241"/>
        <end position="258"/>
    </location>
</feature>
<dbReference type="GO" id="GO:0005886">
    <property type="term" value="C:plasma membrane"/>
    <property type="evidence" value="ECO:0007669"/>
    <property type="project" value="UniProtKB-SubCell"/>
</dbReference>
<evidence type="ECO:0000256" key="6">
    <source>
        <dbReference type="ARBA" id="ARBA00022989"/>
    </source>
</evidence>
<gene>
    <name evidence="9" type="ORF">F6H94_01490</name>
</gene>
<feature type="transmembrane region" description="Helical" evidence="8">
    <location>
        <begin position="270"/>
        <end position="295"/>
    </location>
</feature>
<dbReference type="InterPro" id="IPR003804">
    <property type="entry name" value="Lactate_perm"/>
</dbReference>
<dbReference type="Pfam" id="PF02652">
    <property type="entry name" value="Lactate_perm"/>
    <property type="match status" value="1"/>
</dbReference>
<feature type="transmembrane region" description="Helical" evidence="8">
    <location>
        <begin position="397"/>
        <end position="414"/>
    </location>
</feature>
<proteinExistence type="inferred from homology"/>
<keyword evidence="3 8" id="KW-0813">Transport</keyword>
<sequence length="507" mass="53725">MNSLIQLFLDLLPIIWLIISLGVLKMAAVKATSIGLALTILLSILGGKLTSTQTFLGALDGAIMGLIVISYVVVAALFAYNSASYSGNMRVIQNALSQVSTDPRILVLLVCWGFGAFLESVAGLGIAVAIPAGILISFNIKPVKASVISLLANTATTSFGAVGLPVITLADVTKLNSQTLAIFVSLQLLILCILVPFLLVLLVDSSFKELKKIWYYPLTAGLVYGLVQLVVSYYLGAELPTIMASLVTLIALIILARVKSKSAVDQEKHTFTEIVVAAAPFILIFLLVLITSSLFPQINNFLNNFKINFQIYPGQGNSQDFAYLASPGTIILLSAIIGGLIQKVSLQEQLKLLILTLKSVWKTIITVCAIVALAKVMDYSGMTTTLATSLVKGLGPIYPLFAPVIGAIGSFATGSNTSSNVLFGDLQLSAAKNLGVNKYWLVASNMAGSTAGNMLSPQSIAVATTGVKLEGKEGIILKDALKWAGLYLGIICVFLYLVGIIIGMIKL</sequence>
<feature type="transmembrane region" description="Helical" evidence="8">
    <location>
        <begin position="353"/>
        <end position="377"/>
    </location>
</feature>
<dbReference type="AlphaFoldDB" id="A0A5N1IEJ3"/>
<evidence type="ECO:0000256" key="1">
    <source>
        <dbReference type="ARBA" id="ARBA00004651"/>
    </source>
</evidence>
<feature type="transmembrane region" description="Helical" evidence="8">
    <location>
        <begin position="150"/>
        <end position="168"/>
    </location>
</feature>
<evidence type="ECO:0000256" key="8">
    <source>
        <dbReference type="RuleBase" id="RU365092"/>
    </source>
</evidence>
<evidence type="ECO:0000313" key="9">
    <source>
        <dbReference type="EMBL" id="KAA9324045.1"/>
    </source>
</evidence>
<feature type="transmembrane region" description="Helical" evidence="8">
    <location>
        <begin position="321"/>
        <end position="341"/>
    </location>
</feature>
<evidence type="ECO:0000256" key="7">
    <source>
        <dbReference type="ARBA" id="ARBA00023136"/>
    </source>
</evidence>
<accession>A0A5N1IEJ3</accession>
<dbReference type="PANTHER" id="PTHR30003:SF0">
    <property type="entry name" value="GLYCOLATE PERMEASE GLCA-RELATED"/>
    <property type="match status" value="1"/>
</dbReference>
<evidence type="ECO:0000256" key="4">
    <source>
        <dbReference type="ARBA" id="ARBA00022475"/>
    </source>
</evidence>
<comment type="caution">
    <text evidence="9">The sequence shown here is derived from an EMBL/GenBank/DDBJ whole genome shotgun (WGS) entry which is preliminary data.</text>
</comment>
<name>A0A5N1IEJ3_LACJE</name>
<dbReference type="KEGG" id="lje:BUE77_07670"/>
<dbReference type="EMBL" id="VYWW01000004">
    <property type="protein sequence ID" value="KAA9324045.1"/>
    <property type="molecule type" value="Genomic_DNA"/>
</dbReference>
<feature type="transmembrane region" description="Helical" evidence="8">
    <location>
        <begin position="180"/>
        <end position="202"/>
    </location>
</feature>
<dbReference type="OrthoDB" id="9761056at2"/>
<keyword evidence="4 8" id="KW-1003">Cell membrane</keyword>
<reference evidence="9 10" key="1">
    <citation type="submission" date="2019-09" db="EMBL/GenBank/DDBJ databases">
        <title>Draft genome sequence assemblies of isolates from the urinary tract.</title>
        <authorList>
            <person name="Mores C.R."/>
            <person name="Putonti C."/>
            <person name="Wolfe A.J."/>
        </authorList>
    </citation>
    <scope>NUCLEOTIDE SEQUENCE [LARGE SCALE GENOMIC DNA]</scope>
    <source>
        <strain evidence="9 10">UMB246</strain>
    </source>
</reference>
<feature type="transmembrane region" description="Helical" evidence="8">
    <location>
        <begin position="34"/>
        <end position="51"/>
    </location>
</feature>
<feature type="transmembrane region" description="Helical" evidence="8">
    <location>
        <begin position="105"/>
        <end position="138"/>
    </location>
</feature>
<feature type="transmembrane region" description="Helical" evidence="8">
    <location>
        <begin position="7"/>
        <end position="28"/>
    </location>
</feature>
<evidence type="ECO:0000256" key="2">
    <source>
        <dbReference type="ARBA" id="ARBA00010100"/>
    </source>
</evidence>
<dbReference type="GO" id="GO:0015129">
    <property type="term" value="F:lactate transmembrane transporter activity"/>
    <property type="evidence" value="ECO:0007669"/>
    <property type="project" value="UniProtKB-UniRule"/>
</dbReference>
<comment type="subcellular location">
    <subcellularLocation>
        <location evidence="1 8">Cell membrane</location>
        <topology evidence="1 8">Multi-pass membrane protein</topology>
    </subcellularLocation>
</comment>
<feature type="transmembrane region" description="Helical" evidence="8">
    <location>
        <begin position="214"/>
        <end position="235"/>
    </location>
</feature>
<dbReference type="RefSeq" id="WP_006585610.1">
    <property type="nucleotide sequence ID" value="NZ_CATOUV010000001.1"/>
</dbReference>
<evidence type="ECO:0000313" key="10">
    <source>
        <dbReference type="Proteomes" id="UP000327236"/>
    </source>
</evidence>
<dbReference type="Proteomes" id="UP000327236">
    <property type="component" value="Unassembled WGS sequence"/>
</dbReference>
<keyword evidence="5 8" id="KW-0812">Transmembrane</keyword>
<organism evidence="9 10">
    <name type="scientific">Lactobacillus jensenii</name>
    <dbReference type="NCBI Taxonomy" id="109790"/>
    <lineage>
        <taxon>Bacteria</taxon>
        <taxon>Bacillati</taxon>
        <taxon>Bacillota</taxon>
        <taxon>Bacilli</taxon>
        <taxon>Lactobacillales</taxon>
        <taxon>Lactobacillaceae</taxon>
        <taxon>Lactobacillus</taxon>
    </lineage>
</organism>
<dbReference type="NCBIfam" id="TIGR00795">
    <property type="entry name" value="lctP"/>
    <property type="match status" value="1"/>
</dbReference>
<dbReference type="PANTHER" id="PTHR30003">
    <property type="entry name" value="L-LACTATE PERMEASE"/>
    <property type="match status" value="1"/>
</dbReference>
<keyword evidence="6 8" id="KW-1133">Transmembrane helix</keyword>
<evidence type="ECO:0000256" key="5">
    <source>
        <dbReference type="ARBA" id="ARBA00022692"/>
    </source>
</evidence>
<feature type="transmembrane region" description="Helical" evidence="8">
    <location>
        <begin position="63"/>
        <end position="85"/>
    </location>
</feature>
<feature type="transmembrane region" description="Helical" evidence="8">
    <location>
        <begin position="484"/>
        <end position="505"/>
    </location>
</feature>
<dbReference type="GeneID" id="31743596"/>
<evidence type="ECO:0000256" key="3">
    <source>
        <dbReference type="ARBA" id="ARBA00022448"/>
    </source>
</evidence>
<dbReference type="GO" id="GO:0015295">
    <property type="term" value="F:solute:proton symporter activity"/>
    <property type="evidence" value="ECO:0007669"/>
    <property type="project" value="TreeGrafter"/>
</dbReference>
<comment type="similarity">
    <text evidence="2 8">Belongs to the lactate permease family.</text>
</comment>
<comment type="function">
    <text evidence="8">Uptake of L-lactate across the membrane. Can also transport D-lactate and glycolate.</text>
</comment>